<protein>
    <submittedName>
        <fullName evidence="3">Piezosome protein</fullName>
    </submittedName>
</protein>
<dbReference type="PROSITE" id="PS50801">
    <property type="entry name" value="STAS"/>
    <property type="match status" value="1"/>
</dbReference>
<dbReference type="CDD" id="cd07041">
    <property type="entry name" value="STAS_RsbR_RsbS_like"/>
    <property type="match status" value="1"/>
</dbReference>
<evidence type="ECO:0000256" key="1">
    <source>
        <dbReference type="ARBA" id="ARBA00022553"/>
    </source>
</evidence>
<dbReference type="AlphaFoldDB" id="I8UAK1"/>
<keyword evidence="1" id="KW-0597">Phosphoprotein</keyword>
<dbReference type="SUPFAM" id="SSF52091">
    <property type="entry name" value="SpoIIaa-like"/>
    <property type="match status" value="1"/>
</dbReference>
<dbReference type="PANTHER" id="PTHR33745">
    <property type="entry name" value="RSBT ANTAGONIST PROTEIN RSBS-RELATED"/>
    <property type="match status" value="1"/>
</dbReference>
<dbReference type="eggNOG" id="COG1366">
    <property type="taxonomic scope" value="Bacteria"/>
</dbReference>
<dbReference type="Proteomes" id="UP000004080">
    <property type="component" value="Unassembled WGS sequence"/>
</dbReference>
<dbReference type="InterPro" id="IPR036513">
    <property type="entry name" value="STAS_dom_sf"/>
</dbReference>
<comment type="caution">
    <text evidence="3">The sequence shown here is derived from an EMBL/GenBank/DDBJ whole genome shotgun (WGS) entry which is preliminary data.</text>
</comment>
<evidence type="ECO:0000313" key="4">
    <source>
        <dbReference type="Proteomes" id="UP000004080"/>
    </source>
</evidence>
<keyword evidence="4" id="KW-1185">Reference proteome</keyword>
<sequence>MNERLSSFLNDQSSSMAEEWLQGRDATTSKLIEQTLREQHQTLTTRLASYFIKRNDRFLWVQQLAQDRYDHSISLRENVHQIQRSQVLAFGRIRQFADMYPTEITTGQLSEWFELLQLFFKQLLEHFVDFYHKQEASEPSIFQMGAPVIPLTTEIGILPLTGEINTHRATVIQEQTMQKVTKLKLAHLIIDLSGVASLDTTVADEVFTVIKQLSLLGVQVAIAGIRPEIAVTSVQLGIDFTRVLTFANVQSALYALYHKAPR</sequence>
<dbReference type="PANTHER" id="PTHR33745:SF3">
    <property type="entry name" value="RSBT CO-ANTAGONIST PROTEIN RSBRC"/>
    <property type="match status" value="1"/>
</dbReference>
<dbReference type="PATRIC" id="fig|1196324.3.peg.3665"/>
<name>I8UAK1_9BACL</name>
<dbReference type="InterPro" id="IPR051932">
    <property type="entry name" value="Bact_StressResp_Reg"/>
</dbReference>
<evidence type="ECO:0000313" key="3">
    <source>
        <dbReference type="EMBL" id="EIT83945.1"/>
    </source>
</evidence>
<feature type="domain" description="STAS" evidence="2">
    <location>
        <begin position="157"/>
        <end position="256"/>
    </location>
</feature>
<accession>I8UAK1</accession>
<dbReference type="EMBL" id="AKKV01000042">
    <property type="protein sequence ID" value="EIT83945.1"/>
    <property type="molecule type" value="Genomic_DNA"/>
</dbReference>
<proteinExistence type="predicted"/>
<reference evidence="3 4" key="1">
    <citation type="journal article" date="2012" name="J. Bacteriol.">
        <title>Genome of Bacillus macauensis ZFHKF-1, a Long-Chain-Forming Bacterium.</title>
        <authorList>
            <person name="Cai L."/>
            <person name="Zhang T."/>
        </authorList>
    </citation>
    <scope>NUCLEOTIDE SEQUENCE [LARGE SCALE GENOMIC DNA]</scope>
    <source>
        <strain evidence="3 4">ZFHKF-1</strain>
    </source>
</reference>
<evidence type="ECO:0000259" key="2">
    <source>
        <dbReference type="PROSITE" id="PS50801"/>
    </source>
</evidence>
<dbReference type="STRING" id="1196324.A374_17959"/>
<dbReference type="Pfam" id="PF01740">
    <property type="entry name" value="STAS"/>
    <property type="match status" value="1"/>
</dbReference>
<organism evidence="3 4">
    <name type="scientific">Fictibacillus macauensis ZFHKF-1</name>
    <dbReference type="NCBI Taxonomy" id="1196324"/>
    <lineage>
        <taxon>Bacteria</taxon>
        <taxon>Bacillati</taxon>
        <taxon>Bacillota</taxon>
        <taxon>Bacilli</taxon>
        <taxon>Bacillales</taxon>
        <taxon>Fictibacillaceae</taxon>
        <taxon>Fictibacillus</taxon>
    </lineage>
</organism>
<dbReference type="InterPro" id="IPR002645">
    <property type="entry name" value="STAS_dom"/>
</dbReference>
<dbReference type="Gene3D" id="3.30.750.24">
    <property type="entry name" value="STAS domain"/>
    <property type="match status" value="1"/>
</dbReference>
<gene>
    <name evidence="3" type="ORF">A374_17959</name>
</gene>